<dbReference type="OrthoDB" id="9796845at2"/>
<dbReference type="PANTHER" id="PTHR34817">
    <property type="entry name" value="NUCLEOTIDYLTRANSFERASE"/>
    <property type="match status" value="1"/>
</dbReference>
<gene>
    <name evidence="1" type="ORF">CBW46_002155</name>
</gene>
<dbReference type="Pfam" id="PF10127">
    <property type="entry name" value="RlaP"/>
    <property type="match status" value="1"/>
</dbReference>
<proteinExistence type="predicted"/>
<evidence type="ECO:0000313" key="2">
    <source>
        <dbReference type="Proteomes" id="UP000214746"/>
    </source>
</evidence>
<dbReference type="GO" id="GO:0016740">
    <property type="term" value="F:transferase activity"/>
    <property type="evidence" value="ECO:0007669"/>
    <property type="project" value="UniProtKB-KW"/>
</dbReference>
<reference evidence="1" key="1">
    <citation type="submission" date="2018-06" db="EMBL/GenBank/DDBJ databases">
        <title>Paenibacillus xerothermodurans sp. nov. an extremely dry heat resistant spore forming bacterium isolated from the soil of Cape Canaveral, Florida.</title>
        <authorList>
            <person name="Seuylemezian A."/>
            <person name="Kaur N."/>
            <person name="Patil P."/>
            <person name="Patil P."/>
            <person name="Mayilraj S."/>
            <person name="Vaishampayan P."/>
        </authorList>
    </citation>
    <scope>NUCLEOTIDE SEQUENCE [LARGE SCALE GENOMIC DNA]</scope>
    <source>
        <strain evidence="1">ATCC 27380</strain>
    </source>
</reference>
<evidence type="ECO:0000313" key="1">
    <source>
        <dbReference type="EMBL" id="PZE22892.1"/>
    </source>
</evidence>
<name>A0A2W1P5G8_PAEXE</name>
<keyword evidence="2" id="KW-1185">Reference proteome</keyword>
<organism evidence="1 2">
    <name type="scientific">Paenibacillus xerothermodurans</name>
    <dbReference type="NCBI Taxonomy" id="1977292"/>
    <lineage>
        <taxon>Bacteria</taxon>
        <taxon>Bacillati</taxon>
        <taxon>Bacillota</taxon>
        <taxon>Bacilli</taxon>
        <taxon>Bacillales</taxon>
        <taxon>Paenibacillaceae</taxon>
        <taxon>Paenibacillus</taxon>
    </lineage>
</organism>
<dbReference type="PANTHER" id="PTHR34817:SF2">
    <property type="entry name" value="NUCLEOTIDYLTRANSFERASE"/>
    <property type="match status" value="1"/>
</dbReference>
<dbReference type="AlphaFoldDB" id="A0A2W1P5G8"/>
<dbReference type="InterPro" id="IPR018775">
    <property type="entry name" value="RlaP"/>
</dbReference>
<dbReference type="EMBL" id="NHRJ02000001">
    <property type="protein sequence ID" value="PZE22892.1"/>
    <property type="molecule type" value="Genomic_DNA"/>
</dbReference>
<dbReference type="Proteomes" id="UP000214746">
    <property type="component" value="Unassembled WGS sequence"/>
</dbReference>
<sequence length="260" mass="30241">METLILQRLEEVEAGHHVKILFAVESGSRAWGVASEHSDYDVRFVYIHPPEWYLSIDDKRDVIEVPIDGLLDMYGWDIRKALKLFRKSNPPLLEWLESGIIYHDNHGFRAEMLALKPDIFSPKACMHHYLSMAKRNFDSLRHGEQANLKKYFNVLRPLLSCLWIQKQHVSPPIVFEVLVDHLLPSSSDVRREVYELINSKKSGVETELNSRNDAIHAFVTEQLVELTEYANSVAVEQQDHTDELDRLYRKHLVLAWGKEV</sequence>
<protein>
    <submittedName>
        <fullName evidence="1">Nucleotidyltransferase domain-containing protein</fullName>
    </submittedName>
</protein>
<accession>A0A2W1P5G8</accession>
<comment type="caution">
    <text evidence="1">The sequence shown here is derived from an EMBL/GenBank/DDBJ whole genome shotgun (WGS) entry which is preliminary data.</text>
</comment>